<reference evidence="1 2" key="1">
    <citation type="journal article" date="2012" name="Stand. Genomic Sci.">
        <title>Genome sequence of the orange-pigmented seawater bacterium Owenweeksia hongkongensis type strain (UST20020801(T)).</title>
        <authorList>
            <person name="Riedel T."/>
            <person name="Held B."/>
            <person name="Nolan M."/>
            <person name="Lucas S."/>
            <person name="Lapidus A."/>
            <person name="Tice H."/>
            <person name="Del Rio T.G."/>
            <person name="Cheng J.F."/>
            <person name="Han C."/>
            <person name="Tapia R."/>
            <person name="Goodwin L.A."/>
            <person name="Pitluck S."/>
            <person name="Liolios K."/>
            <person name="Mavromatis K."/>
            <person name="Pagani I."/>
            <person name="Ivanova N."/>
            <person name="Mikhailova N."/>
            <person name="Pati A."/>
            <person name="Chen A."/>
            <person name="Palaniappan K."/>
            <person name="Rohde M."/>
            <person name="Tindall B.J."/>
            <person name="Detter J.C."/>
            <person name="Goker M."/>
            <person name="Woyke T."/>
            <person name="Bristow J."/>
            <person name="Eisen J.A."/>
            <person name="Markowitz V."/>
            <person name="Hugenholtz P."/>
            <person name="Klenk H.P."/>
            <person name="Kyrpides N.C."/>
        </authorList>
    </citation>
    <scope>NUCLEOTIDE SEQUENCE</scope>
    <source>
        <strain evidence="2">DSM 17368 / JCM 12287 / NRRL B-23963</strain>
    </source>
</reference>
<dbReference type="Pfam" id="PF17957">
    <property type="entry name" value="Big_7"/>
    <property type="match status" value="1"/>
</dbReference>
<proteinExistence type="predicted"/>
<evidence type="ECO:0000313" key="2">
    <source>
        <dbReference type="Proteomes" id="UP000005631"/>
    </source>
</evidence>
<dbReference type="HOGENOM" id="CLU_655262_0_0_10"/>
<evidence type="ECO:0000313" key="1">
    <source>
        <dbReference type="EMBL" id="AEV32740.1"/>
    </source>
</evidence>
<organism evidence="1 2">
    <name type="scientific">Owenweeksia hongkongensis (strain DSM 17368 / CIP 108786 / JCM 12287 / NRRL B-23963 / UST20020801)</name>
    <dbReference type="NCBI Taxonomy" id="926562"/>
    <lineage>
        <taxon>Bacteria</taxon>
        <taxon>Pseudomonadati</taxon>
        <taxon>Bacteroidota</taxon>
        <taxon>Flavobacteriia</taxon>
        <taxon>Flavobacteriales</taxon>
        <taxon>Owenweeksiaceae</taxon>
        <taxon>Owenweeksia</taxon>
    </lineage>
</organism>
<dbReference type="Gene3D" id="2.130.10.10">
    <property type="entry name" value="YVTN repeat-like/Quinoprotein amine dehydrogenase"/>
    <property type="match status" value="1"/>
</dbReference>
<dbReference type="STRING" id="926562.Oweho_1754"/>
<dbReference type="EMBL" id="CP003156">
    <property type="protein sequence ID" value="AEV32740.1"/>
    <property type="molecule type" value="Genomic_DNA"/>
</dbReference>
<accession>G8R0N6</accession>
<gene>
    <name evidence="1" type="ordered locus">Oweho_1754</name>
</gene>
<dbReference type="Proteomes" id="UP000005631">
    <property type="component" value="Chromosome"/>
</dbReference>
<name>G8R0N6_OWEHD</name>
<dbReference type="KEGG" id="oho:Oweho_1754"/>
<dbReference type="RefSeq" id="WP_014202096.1">
    <property type="nucleotide sequence ID" value="NC_016599.1"/>
</dbReference>
<protein>
    <submittedName>
        <fullName evidence="1">Uncharacterized protein</fullName>
    </submittedName>
</protein>
<keyword evidence="2" id="KW-1185">Reference proteome</keyword>
<dbReference type="AlphaFoldDB" id="G8R0N6"/>
<dbReference type="SUPFAM" id="SSF69322">
    <property type="entry name" value="Tricorn protease domain 2"/>
    <property type="match status" value="1"/>
</dbReference>
<dbReference type="InterPro" id="IPR015943">
    <property type="entry name" value="WD40/YVTN_repeat-like_dom_sf"/>
</dbReference>
<sequence length="419" mass="46109">MTHQTPFIYSLISCLLIISISCKKTNETYPEVKILSPAEGTTYSFGDTIFVTLEIKESDATPIVNVLDGSINTGLPFDRVSASGSQQNFQFYFNKSELSSGKYTIRVTASNGTNTRSDFLDIYLKQEPLEYLGFISIAASSLIKVDNQGVTEEKYLNGNYYLLAYNERQGRVVTAPESNGNLRGYSYSPLQQEYNIVSTTGVKKYNALVNDKERVYSLAANGEVKAYSKEGSIERSFLTRTDLEPISGCSSNEGLLICAKERGKENYSLQLLNATNGAELKTMQLPGRAIGIVNPSSGIYTIAVKGTGETVVYSYEPSTNTLTKLFSLQGEPTCLFTDYNAVVLVSTTNAIFAFQLSNGTQPYQIYNFSANDIAYDKVSQQILIASGNQIFRGNVNGASATVYHQEIKDILQVEAVHNR</sequence>